<keyword evidence="1" id="KW-0812">Transmembrane</keyword>
<keyword evidence="3" id="KW-1185">Reference proteome</keyword>
<dbReference type="EMBL" id="JBITGY010000004">
    <property type="protein sequence ID" value="MFI6498865.1"/>
    <property type="molecule type" value="Genomic_DNA"/>
</dbReference>
<evidence type="ECO:0000313" key="2">
    <source>
        <dbReference type="EMBL" id="MFI6498865.1"/>
    </source>
</evidence>
<name>A0ABW7YSH1_9ACTN</name>
<evidence type="ECO:0000313" key="3">
    <source>
        <dbReference type="Proteomes" id="UP001612741"/>
    </source>
</evidence>
<reference evidence="2 3" key="1">
    <citation type="submission" date="2024-10" db="EMBL/GenBank/DDBJ databases">
        <title>The Natural Products Discovery Center: Release of the First 8490 Sequenced Strains for Exploring Actinobacteria Biosynthetic Diversity.</title>
        <authorList>
            <person name="Kalkreuter E."/>
            <person name="Kautsar S.A."/>
            <person name="Yang D."/>
            <person name="Bader C.D."/>
            <person name="Teijaro C.N."/>
            <person name="Fluegel L."/>
            <person name="Davis C.M."/>
            <person name="Simpson J.R."/>
            <person name="Lauterbach L."/>
            <person name="Steele A.D."/>
            <person name="Gui C."/>
            <person name="Meng S."/>
            <person name="Li G."/>
            <person name="Viehrig K."/>
            <person name="Ye F."/>
            <person name="Su P."/>
            <person name="Kiefer A.F."/>
            <person name="Nichols A."/>
            <person name="Cepeda A.J."/>
            <person name="Yan W."/>
            <person name="Fan B."/>
            <person name="Jiang Y."/>
            <person name="Adhikari A."/>
            <person name="Zheng C.-J."/>
            <person name="Schuster L."/>
            <person name="Cowan T.M."/>
            <person name="Smanski M.J."/>
            <person name="Chevrette M.G."/>
            <person name="De Carvalho L.P.S."/>
            <person name="Shen B."/>
        </authorList>
    </citation>
    <scope>NUCLEOTIDE SEQUENCE [LARGE SCALE GENOMIC DNA]</scope>
    <source>
        <strain evidence="2 3">NPDC050545</strain>
    </source>
</reference>
<gene>
    <name evidence="2" type="ORF">ACIBG2_15860</name>
</gene>
<keyword evidence="1" id="KW-0472">Membrane</keyword>
<sequence length="193" mass="19395">MNGLYALKPWYAARLGGVRALLVAHDVRPWTVTAAGVAFAAAAGAVLAVLAPGPVAAVAVALLLAARLACANLDGGVARDSGRATRFGSVVNELGDRLAELAVLAGCLALAPPALVATAALAATLPSWVALAGAAAGARRLQGGPMGKTERCVLLVVFAFTGWGGWLVLLAAASVLTALVRLAHLHNELEAPR</sequence>
<proteinExistence type="predicted"/>
<dbReference type="InterPro" id="IPR000462">
    <property type="entry name" value="CDP-OH_P_trans"/>
</dbReference>
<protein>
    <submittedName>
        <fullName evidence="2">CDP-alcohol phosphatidyltransferase family protein</fullName>
    </submittedName>
</protein>
<comment type="caution">
    <text evidence="2">The sequence shown here is derived from an EMBL/GenBank/DDBJ whole genome shotgun (WGS) entry which is preliminary data.</text>
</comment>
<dbReference type="Proteomes" id="UP001612741">
    <property type="component" value="Unassembled WGS sequence"/>
</dbReference>
<feature type="transmembrane region" description="Helical" evidence="1">
    <location>
        <begin position="152"/>
        <end position="180"/>
    </location>
</feature>
<dbReference type="Gene3D" id="1.20.120.1760">
    <property type="match status" value="1"/>
</dbReference>
<dbReference type="Pfam" id="PF01066">
    <property type="entry name" value="CDP-OH_P_transf"/>
    <property type="match status" value="1"/>
</dbReference>
<feature type="transmembrane region" description="Helical" evidence="1">
    <location>
        <begin position="98"/>
        <end position="131"/>
    </location>
</feature>
<organism evidence="2 3">
    <name type="scientific">Nonomuraea typhae</name>
    <dbReference type="NCBI Taxonomy" id="2603600"/>
    <lineage>
        <taxon>Bacteria</taxon>
        <taxon>Bacillati</taxon>
        <taxon>Actinomycetota</taxon>
        <taxon>Actinomycetes</taxon>
        <taxon>Streptosporangiales</taxon>
        <taxon>Streptosporangiaceae</taxon>
        <taxon>Nonomuraea</taxon>
    </lineage>
</organism>
<dbReference type="InterPro" id="IPR043130">
    <property type="entry name" value="CDP-OH_PTrfase_TM_dom"/>
</dbReference>
<keyword evidence="1" id="KW-1133">Transmembrane helix</keyword>
<accession>A0ABW7YSH1</accession>
<evidence type="ECO:0000256" key="1">
    <source>
        <dbReference type="SAM" id="Phobius"/>
    </source>
</evidence>
<dbReference type="RefSeq" id="WP_397082099.1">
    <property type="nucleotide sequence ID" value="NZ_JBITGY010000004.1"/>
</dbReference>